<comment type="function">
    <text evidence="7">Involved in nucleolar processing of pre-18S ribosomal RNA.</text>
</comment>
<dbReference type="AlphaFoldDB" id="A0AA43QMC0"/>
<evidence type="ECO:0000256" key="2">
    <source>
        <dbReference type="ARBA" id="ARBA00022517"/>
    </source>
</evidence>
<comment type="similarity">
    <text evidence="6 7">Belongs to the MPP10 family.</text>
</comment>
<feature type="compositionally biased region" description="Acidic residues" evidence="8">
    <location>
        <begin position="408"/>
        <end position="418"/>
    </location>
</feature>
<dbReference type="GO" id="GO:0005732">
    <property type="term" value="C:sno(s)RNA-containing ribonucleoprotein complex"/>
    <property type="evidence" value="ECO:0007669"/>
    <property type="project" value="UniProtKB-UniRule"/>
</dbReference>
<evidence type="ECO:0000256" key="1">
    <source>
        <dbReference type="ARBA" id="ARBA00004604"/>
    </source>
</evidence>
<keyword evidence="3 7" id="KW-0698">rRNA processing</keyword>
<protein>
    <recommendedName>
        <fullName evidence="7">U3 small nucleolar ribonucleoprotein protein MPP10</fullName>
    </recommendedName>
</protein>
<evidence type="ECO:0000313" key="9">
    <source>
        <dbReference type="EMBL" id="MDI1487313.1"/>
    </source>
</evidence>
<reference evidence="9" key="1">
    <citation type="journal article" date="2023" name="Genome Biol. Evol.">
        <title>First Whole Genome Sequence and Flow Cytometry Genome Size Data for the Lichen-Forming Fungus Ramalina farinacea (Ascomycota).</title>
        <authorList>
            <person name="Llewellyn T."/>
            <person name="Mian S."/>
            <person name="Hill R."/>
            <person name="Leitch I.J."/>
            <person name="Gaya E."/>
        </authorList>
    </citation>
    <scope>NUCLEOTIDE SEQUENCE</scope>
    <source>
        <strain evidence="9">LIQ254RAFAR</strain>
    </source>
</reference>
<proteinExistence type="inferred from homology"/>
<sequence length="747" mass="82635">MAPLALYPPLSQPTVDQSTISPQEALLSTISELPHQFLQPSVTLHNASLSVAKSLLDPLAASTCKAQQDRQGSSKRKRKRGRNHARETIPPLAVKQLYLDGFDIAQIWQQAKRILDATHTELQNAVPNPSSRPFAEAQVSAESEERDYGSAQIGNSDEALQDSGASDDDETEAIDHEDFEESGDEDEDFEMGEALDGFGEDVADGDDHMELIDGEDDPLEDSSGVQSEEDRDAPEEIFKPDKLGLNDGFFSIDDFNRQSQFLEQQDIRGDNQDDPDDEEEIEWDVDPLNAGLGKGAQTDQLQRDVHQDASGDEDGPTFGDADLNQMTDSDEGRDADLDIMADGDDNAAQNTNDIRYADFFAPPPRKLTKSSRRRALPKTQPQPDPMIANEPARDDVERTIASVRRDIFEDDLTEDEGPADAAPQDHRSSHQKRQAQLTEEIRKLEAAAVAKRDWTLTGEARAADRPLNSLLEEDLEFERTGKPVPVITQEVSEDIEALIKRRIIAREFDEVIRRRPSASADASGKGVRQGRVDLENGKPQQSLAEIYENEHLKTANPEGYVDKRSEALKKEHAQIEKLWKETAAKLDALSSLHYKPKPAEISLNVVSDVPAITMEDARPDAGADAGQSMLAPQEIYQAGELGDKKAEITTKGGVPIRREEMSKDERVRRRRREKERIRKAGSGVQDRTNEEGSSKKGRKAEEKTSLVTNLTKGDVKVIGRKGEIRNAQGQIMKDGAPSSTKGAGFKL</sequence>
<dbReference type="PANTHER" id="PTHR17039:SF0">
    <property type="entry name" value="U3 SMALL NUCLEOLAR RIBONUCLEOPROTEIN PROTEIN MPP10"/>
    <property type="match status" value="1"/>
</dbReference>
<dbReference type="Pfam" id="PF04006">
    <property type="entry name" value="Mpp10"/>
    <property type="match status" value="1"/>
</dbReference>
<comment type="caution">
    <text evidence="9">The sequence shown here is derived from an EMBL/GenBank/DDBJ whole genome shotgun (WGS) entry which is preliminary data.</text>
</comment>
<gene>
    <name evidence="9" type="primary">MPP10</name>
    <name evidence="9" type="ORF">OHK93_006582</name>
</gene>
<feature type="compositionally biased region" description="Acidic residues" evidence="8">
    <location>
        <begin position="272"/>
        <end position="285"/>
    </location>
</feature>
<dbReference type="GO" id="GO:0006364">
    <property type="term" value="P:rRNA processing"/>
    <property type="evidence" value="ECO:0007669"/>
    <property type="project" value="UniProtKB-KW"/>
</dbReference>
<feature type="compositionally biased region" description="Acidic residues" evidence="8">
    <location>
        <begin position="165"/>
        <end position="204"/>
    </location>
</feature>
<keyword evidence="5 7" id="KW-0687">Ribonucleoprotein</keyword>
<feature type="compositionally biased region" description="Basic and acidic residues" evidence="8">
    <location>
        <begin position="234"/>
        <end position="244"/>
    </location>
</feature>
<dbReference type="PIRSF" id="PIRSF017300">
    <property type="entry name" value="snoRNP_Mpp10"/>
    <property type="match status" value="1"/>
</dbReference>
<feature type="compositionally biased region" description="Basic residues" evidence="8">
    <location>
        <begin position="668"/>
        <end position="679"/>
    </location>
</feature>
<evidence type="ECO:0000256" key="5">
    <source>
        <dbReference type="ARBA" id="ARBA00023274"/>
    </source>
</evidence>
<evidence type="ECO:0000313" key="10">
    <source>
        <dbReference type="Proteomes" id="UP001161017"/>
    </source>
</evidence>
<dbReference type="GO" id="GO:0034457">
    <property type="term" value="C:Mpp10 complex"/>
    <property type="evidence" value="ECO:0007669"/>
    <property type="project" value="UniProtKB-UniRule"/>
</dbReference>
<feature type="compositionally biased region" description="Basic residues" evidence="8">
    <location>
        <begin position="73"/>
        <end position="83"/>
    </location>
</feature>
<feature type="region of interest" description="Disordered" evidence="8">
    <location>
        <begin position="515"/>
        <end position="538"/>
    </location>
</feature>
<keyword evidence="2 7" id="KW-0690">Ribosome biogenesis</keyword>
<feature type="compositionally biased region" description="Basic residues" evidence="8">
    <location>
        <begin position="366"/>
        <end position="376"/>
    </location>
</feature>
<evidence type="ECO:0000256" key="8">
    <source>
        <dbReference type="SAM" id="MobiDB-lite"/>
    </source>
</evidence>
<dbReference type="GO" id="GO:0032040">
    <property type="term" value="C:small-subunit processome"/>
    <property type="evidence" value="ECO:0007669"/>
    <property type="project" value="TreeGrafter"/>
</dbReference>
<evidence type="ECO:0000256" key="7">
    <source>
        <dbReference type="PIRNR" id="PIRNR017300"/>
    </source>
</evidence>
<feature type="region of interest" description="Disordered" evidence="8">
    <location>
        <begin position="124"/>
        <end position="438"/>
    </location>
</feature>
<feature type="compositionally biased region" description="Basic and acidic residues" evidence="8">
    <location>
        <begin position="713"/>
        <end position="724"/>
    </location>
</feature>
<accession>A0AA43QMC0</accession>
<feature type="compositionally biased region" description="Basic and acidic residues" evidence="8">
    <location>
        <begin position="656"/>
        <end position="667"/>
    </location>
</feature>
<organism evidence="9 10">
    <name type="scientific">Ramalina farinacea</name>
    <dbReference type="NCBI Taxonomy" id="258253"/>
    <lineage>
        <taxon>Eukaryota</taxon>
        <taxon>Fungi</taxon>
        <taxon>Dikarya</taxon>
        <taxon>Ascomycota</taxon>
        <taxon>Pezizomycotina</taxon>
        <taxon>Lecanoromycetes</taxon>
        <taxon>OSLEUM clade</taxon>
        <taxon>Lecanoromycetidae</taxon>
        <taxon>Lecanorales</taxon>
        <taxon>Lecanorineae</taxon>
        <taxon>Ramalinaceae</taxon>
        <taxon>Ramalina</taxon>
    </lineage>
</organism>
<comment type="subcellular location">
    <subcellularLocation>
        <location evidence="1 7">Nucleus</location>
        <location evidence="1 7">Nucleolus</location>
    </subcellularLocation>
</comment>
<keyword evidence="10" id="KW-1185">Reference proteome</keyword>
<dbReference type="Proteomes" id="UP001161017">
    <property type="component" value="Unassembled WGS sequence"/>
</dbReference>
<feature type="region of interest" description="Disordered" evidence="8">
    <location>
        <begin position="641"/>
        <end position="747"/>
    </location>
</feature>
<feature type="region of interest" description="Disordered" evidence="8">
    <location>
        <begin position="63"/>
        <end position="88"/>
    </location>
</feature>
<feature type="compositionally biased region" description="Basic and acidic residues" evidence="8">
    <location>
        <begin position="391"/>
        <end position="407"/>
    </location>
</feature>
<dbReference type="InterPro" id="IPR012173">
    <property type="entry name" value="Mpp10"/>
</dbReference>
<keyword evidence="4 7" id="KW-0539">Nucleus</keyword>
<dbReference type="EMBL" id="JAPUFD010000005">
    <property type="protein sequence ID" value="MDI1487313.1"/>
    <property type="molecule type" value="Genomic_DNA"/>
</dbReference>
<name>A0AA43QMC0_9LECA</name>
<dbReference type="PANTHER" id="PTHR17039">
    <property type="entry name" value="U3 SMALL NUCLEOLAR RIBONUCLEOPROTEIN PROTEIN MPP10"/>
    <property type="match status" value="1"/>
</dbReference>
<evidence type="ECO:0000256" key="6">
    <source>
        <dbReference type="ARBA" id="ARBA00029455"/>
    </source>
</evidence>
<evidence type="ECO:0000256" key="4">
    <source>
        <dbReference type="ARBA" id="ARBA00023242"/>
    </source>
</evidence>
<feature type="compositionally biased region" description="Basic and acidic residues" evidence="8">
    <location>
        <begin position="687"/>
        <end position="704"/>
    </location>
</feature>
<evidence type="ECO:0000256" key="3">
    <source>
        <dbReference type="ARBA" id="ARBA00022552"/>
    </source>
</evidence>